<evidence type="ECO:0000313" key="4">
    <source>
        <dbReference type="EMBL" id="NME68731.1"/>
    </source>
</evidence>
<dbReference type="PANTHER" id="PTHR48081:SF30">
    <property type="entry name" value="ACETYL-HYDROLASE LIPR-RELATED"/>
    <property type="match status" value="1"/>
</dbReference>
<evidence type="ECO:0000256" key="2">
    <source>
        <dbReference type="ARBA" id="ARBA00022801"/>
    </source>
</evidence>
<dbReference type="InterPro" id="IPR050300">
    <property type="entry name" value="GDXG_lipolytic_enzyme"/>
</dbReference>
<dbReference type="SUPFAM" id="SSF53474">
    <property type="entry name" value="alpha/beta-Hydrolases"/>
    <property type="match status" value="1"/>
</dbReference>
<reference evidence="4 5" key="1">
    <citation type="submission" date="2020-04" db="EMBL/GenBank/DDBJ databases">
        <title>Flammeovirga sp. SR4, a novel species isolated from seawater.</title>
        <authorList>
            <person name="Wang X."/>
        </authorList>
    </citation>
    <scope>NUCLEOTIDE SEQUENCE [LARGE SCALE GENOMIC DNA]</scope>
    <source>
        <strain evidence="4 5">ATCC 23126</strain>
    </source>
</reference>
<dbReference type="GO" id="GO:0004806">
    <property type="term" value="F:triacylglycerol lipase activity"/>
    <property type="evidence" value="ECO:0007669"/>
    <property type="project" value="TreeGrafter"/>
</dbReference>
<sequence length="383" mass="43461">MILFFLLPFMTIAGGKYDKEGIKPGEELKYGDKLFKWQEDTNGNKVMDFNEVLYSENGTWRALREGDQKDEHLFTETIVYRRQLRFVDSDAFIYKSTPNRDLALFVDYPSDWKKSDKRVAIIWYYGGAWSSGNILHFKPQAEYFTQRGIINIRVDYRVVQRDGISDGGFTSAQDAKTALRWVKRNAAMLGVDPDKIIVGGGSAGGHLALATQLKSVDDPHDDLSVNTDVIGFILHNPYVVYLNEKSYIYNLDYSKLAPVWVAYGLKDKAAYDDDPSQKRTERNGESFVKLLAEKNKGSYAFIKENGGHGFCSSAAFLEESTHSTDQFLQSLGVLDDQLGKVTSKRQGILKIERRKQIISDNTLRLTKYRKGQSVNSFSPDQSQ</sequence>
<proteinExistence type="inferred from homology"/>
<keyword evidence="2 4" id="KW-0378">Hydrolase</keyword>
<evidence type="ECO:0000313" key="5">
    <source>
        <dbReference type="Proteomes" id="UP000576082"/>
    </source>
</evidence>
<dbReference type="Proteomes" id="UP000576082">
    <property type="component" value="Unassembled WGS sequence"/>
</dbReference>
<comment type="caution">
    <text evidence="4">The sequence shown here is derived from an EMBL/GenBank/DDBJ whole genome shotgun (WGS) entry which is preliminary data.</text>
</comment>
<dbReference type="PANTHER" id="PTHR48081">
    <property type="entry name" value="AB HYDROLASE SUPERFAMILY PROTEIN C4A8.06C"/>
    <property type="match status" value="1"/>
</dbReference>
<comment type="similarity">
    <text evidence="1">Belongs to the 'GDXG' lipolytic enzyme family.</text>
</comment>
<accession>A0A7X9RTP5</accession>
<dbReference type="RefSeq" id="WP_169657030.1">
    <property type="nucleotide sequence ID" value="NZ_JABANE010000028.1"/>
</dbReference>
<gene>
    <name evidence="4" type="ORF">HHU12_12235</name>
</gene>
<evidence type="ECO:0000259" key="3">
    <source>
        <dbReference type="Pfam" id="PF20434"/>
    </source>
</evidence>
<dbReference type="Pfam" id="PF20434">
    <property type="entry name" value="BD-FAE"/>
    <property type="match status" value="1"/>
</dbReference>
<dbReference type="EMBL" id="JABANE010000028">
    <property type="protein sequence ID" value="NME68731.1"/>
    <property type="molecule type" value="Genomic_DNA"/>
</dbReference>
<feature type="domain" description="BD-FAE-like" evidence="3">
    <location>
        <begin position="113"/>
        <end position="215"/>
    </location>
</feature>
<dbReference type="InterPro" id="IPR049492">
    <property type="entry name" value="BD-FAE-like_dom"/>
</dbReference>
<dbReference type="AlphaFoldDB" id="A0A7X9RTP5"/>
<dbReference type="Gene3D" id="3.40.50.1820">
    <property type="entry name" value="alpha/beta hydrolase"/>
    <property type="match status" value="1"/>
</dbReference>
<evidence type="ECO:0000256" key="1">
    <source>
        <dbReference type="ARBA" id="ARBA00010515"/>
    </source>
</evidence>
<dbReference type="InterPro" id="IPR029058">
    <property type="entry name" value="AB_hydrolase_fold"/>
</dbReference>
<organism evidence="4 5">
    <name type="scientific">Flammeovirga aprica JL-4</name>
    <dbReference type="NCBI Taxonomy" id="694437"/>
    <lineage>
        <taxon>Bacteria</taxon>
        <taxon>Pseudomonadati</taxon>
        <taxon>Bacteroidota</taxon>
        <taxon>Cytophagia</taxon>
        <taxon>Cytophagales</taxon>
        <taxon>Flammeovirgaceae</taxon>
        <taxon>Flammeovirga</taxon>
    </lineage>
</organism>
<name>A0A7X9RTP5_9BACT</name>
<keyword evidence="5" id="KW-1185">Reference proteome</keyword>
<protein>
    <submittedName>
        <fullName evidence="4">Alpha/beta hydrolase</fullName>
    </submittedName>
</protein>